<reference evidence="6 7" key="1">
    <citation type="submission" date="2022-05" db="EMBL/GenBank/DDBJ databases">
        <authorList>
            <consortium name="Genoscope - CEA"/>
            <person name="William W."/>
        </authorList>
    </citation>
    <scope>NUCLEOTIDE SEQUENCE [LARGE SCALE GENOMIC DNA]</scope>
</reference>
<keyword evidence="4" id="KW-0539">Nucleus</keyword>
<keyword evidence="3" id="KW-0866">Nonsense-mediated mRNA decay</keyword>
<dbReference type="Gene3D" id="3.30.70.330">
    <property type="match status" value="1"/>
</dbReference>
<evidence type="ECO:0000313" key="6">
    <source>
        <dbReference type="EMBL" id="CAH3184993.1"/>
    </source>
</evidence>
<organism evidence="6 7">
    <name type="scientific">Porites evermanni</name>
    <dbReference type="NCBI Taxonomy" id="104178"/>
    <lineage>
        <taxon>Eukaryota</taxon>
        <taxon>Metazoa</taxon>
        <taxon>Cnidaria</taxon>
        <taxon>Anthozoa</taxon>
        <taxon>Hexacorallia</taxon>
        <taxon>Scleractinia</taxon>
        <taxon>Fungiina</taxon>
        <taxon>Poritidae</taxon>
        <taxon>Porites</taxon>
    </lineage>
</organism>
<dbReference type="InterPro" id="IPR039722">
    <property type="entry name" value="Upf3"/>
</dbReference>
<evidence type="ECO:0000313" key="7">
    <source>
        <dbReference type="Proteomes" id="UP001159427"/>
    </source>
</evidence>
<sequence>VVIRRLPPSLTEDQLKEELGELPEHDFFYFVGSDMSFGPISFARAYINFKNRDDIIKFRDQFDGYRFVNSKGIFSSFLFIC</sequence>
<comment type="subcellular location">
    <subcellularLocation>
        <location evidence="1">Nucleus</location>
    </subcellularLocation>
</comment>
<dbReference type="InterPro" id="IPR012677">
    <property type="entry name" value="Nucleotide-bd_a/b_plait_sf"/>
</dbReference>
<proteinExistence type="inferred from homology"/>
<comment type="caution">
    <text evidence="6">The sequence shown here is derived from an EMBL/GenBank/DDBJ whole genome shotgun (WGS) entry which is preliminary data.</text>
</comment>
<feature type="domain" description="UPF3" evidence="5">
    <location>
        <begin position="1"/>
        <end position="72"/>
    </location>
</feature>
<feature type="non-terminal residue" evidence="6">
    <location>
        <position position="1"/>
    </location>
</feature>
<accession>A0ABN8S0C0</accession>
<dbReference type="InterPro" id="IPR035979">
    <property type="entry name" value="RBD_domain_sf"/>
</dbReference>
<evidence type="ECO:0000259" key="5">
    <source>
        <dbReference type="Pfam" id="PF03467"/>
    </source>
</evidence>
<evidence type="ECO:0000256" key="1">
    <source>
        <dbReference type="ARBA" id="ARBA00004123"/>
    </source>
</evidence>
<dbReference type="Pfam" id="PF03467">
    <property type="entry name" value="Smg4_UPF3"/>
    <property type="match status" value="1"/>
</dbReference>
<keyword evidence="7" id="KW-1185">Reference proteome</keyword>
<dbReference type="InterPro" id="IPR005120">
    <property type="entry name" value="UPF3_dom"/>
</dbReference>
<dbReference type="EMBL" id="CALNXI010002227">
    <property type="protein sequence ID" value="CAH3184993.1"/>
    <property type="molecule type" value="Genomic_DNA"/>
</dbReference>
<dbReference type="Proteomes" id="UP001159427">
    <property type="component" value="Unassembled WGS sequence"/>
</dbReference>
<gene>
    <name evidence="6" type="ORF">PEVE_00015833</name>
</gene>
<dbReference type="SUPFAM" id="SSF54928">
    <property type="entry name" value="RNA-binding domain, RBD"/>
    <property type="match status" value="1"/>
</dbReference>
<dbReference type="PANTHER" id="PTHR13112">
    <property type="entry name" value="UPF3 REGULATOR OF NONSENSE TRANSCRIPTS-LIKE PROTEIN"/>
    <property type="match status" value="1"/>
</dbReference>
<dbReference type="PANTHER" id="PTHR13112:SF0">
    <property type="entry name" value="FI21285P1"/>
    <property type="match status" value="1"/>
</dbReference>
<evidence type="ECO:0000256" key="2">
    <source>
        <dbReference type="ARBA" id="ARBA00005991"/>
    </source>
</evidence>
<name>A0ABN8S0C0_9CNID</name>
<evidence type="ECO:0000256" key="4">
    <source>
        <dbReference type="ARBA" id="ARBA00023242"/>
    </source>
</evidence>
<protein>
    <recommendedName>
        <fullName evidence="5">UPF3 domain-containing protein</fullName>
    </recommendedName>
</protein>
<evidence type="ECO:0000256" key="3">
    <source>
        <dbReference type="ARBA" id="ARBA00023161"/>
    </source>
</evidence>
<comment type="similarity">
    <text evidence="2">Belongs to the RENT3 family.</text>
</comment>
<dbReference type="CDD" id="cd12455">
    <property type="entry name" value="RRM_like_Smg4_UPF3"/>
    <property type="match status" value="1"/>
</dbReference>